<protein>
    <submittedName>
        <fullName evidence="2">Hemerythrin domain-containing protein</fullName>
    </submittedName>
</protein>
<accession>A0ABW2P6R5</accession>
<dbReference type="RefSeq" id="WP_380828508.1">
    <property type="nucleotide sequence ID" value="NZ_JBHTCG010000013.1"/>
</dbReference>
<comment type="caution">
    <text evidence="2">The sequence shown here is derived from an EMBL/GenBank/DDBJ whole genome shotgun (WGS) entry which is preliminary data.</text>
</comment>
<dbReference type="Proteomes" id="UP001596496">
    <property type="component" value="Unassembled WGS sequence"/>
</dbReference>
<dbReference type="InterPro" id="IPR012312">
    <property type="entry name" value="Hemerythrin-like"/>
</dbReference>
<dbReference type="EMBL" id="JBHTCG010000013">
    <property type="protein sequence ID" value="MFC7384687.1"/>
    <property type="molecule type" value="Genomic_DNA"/>
</dbReference>
<feature type="domain" description="Hemerythrin-like" evidence="1">
    <location>
        <begin position="8"/>
        <end position="131"/>
    </location>
</feature>
<gene>
    <name evidence="2" type="ORF">ACFQSB_20915</name>
</gene>
<name>A0ABW2P6R5_9ACTN</name>
<evidence type="ECO:0000313" key="3">
    <source>
        <dbReference type="Proteomes" id="UP001596496"/>
    </source>
</evidence>
<proteinExistence type="predicted"/>
<dbReference type="Pfam" id="PF01814">
    <property type="entry name" value="Hemerythrin"/>
    <property type="match status" value="1"/>
</dbReference>
<dbReference type="CDD" id="cd12108">
    <property type="entry name" value="Hr-like"/>
    <property type="match status" value="1"/>
</dbReference>
<keyword evidence="3" id="KW-1185">Reference proteome</keyword>
<dbReference type="PANTHER" id="PTHR35585">
    <property type="entry name" value="HHE DOMAIN PROTEIN (AFU_ORTHOLOGUE AFUA_4G00730)"/>
    <property type="match status" value="1"/>
</dbReference>
<dbReference type="Gene3D" id="1.20.120.520">
    <property type="entry name" value="nmb1532 protein domain like"/>
    <property type="match status" value="1"/>
</dbReference>
<dbReference type="PANTHER" id="PTHR35585:SF1">
    <property type="entry name" value="HHE DOMAIN PROTEIN (AFU_ORTHOLOGUE AFUA_4G00730)"/>
    <property type="match status" value="1"/>
</dbReference>
<reference evidence="3" key="1">
    <citation type="journal article" date="2019" name="Int. J. Syst. Evol. Microbiol.">
        <title>The Global Catalogue of Microorganisms (GCM) 10K type strain sequencing project: providing services to taxonomists for standard genome sequencing and annotation.</title>
        <authorList>
            <consortium name="The Broad Institute Genomics Platform"/>
            <consortium name="The Broad Institute Genome Sequencing Center for Infectious Disease"/>
            <person name="Wu L."/>
            <person name="Ma J."/>
        </authorList>
    </citation>
    <scope>NUCLEOTIDE SEQUENCE [LARGE SCALE GENOMIC DNA]</scope>
    <source>
        <strain evidence="3">CECT 7649</strain>
    </source>
</reference>
<sequence>MMKHGGDAITVLTMDHREVEETFAELERLRGTGQDDRRRELTEKVIIELVGHSVAEEAYLYPAARAFIPDGDRLADREIAEHAQAERLMKQLEKALDDGVTAPAFEGLLDDLMATIREHIKDEEAHLFPELVRYADAEELAALGKKITMMKKLAPTRPHPAAPDRPPANKLLAPGAGLVDRIHDLVTGRGKT</sequence>
<evidence type="ECO:0000259" key="1">
    <source>
        <dbReference type="Pfam" id="PF01814"/>
    </source>
</evidence>
<organism evidence="2 3">
    <name type="scientific">Sphaerisporangium rhizosphaerae</name>
    <dbReference type="NCBI Taxonomy" id="2269375"/>
    <lineage>
        <taxon>Bacteria</taxon>
        <taxon>Bacillati</taxon>
        <taxon>Actinomycetota</taxon>
        <taxon>Actinomycetes</taxon>
        <taxon>Streptosporangiales</taxon>
        <taxon>Streptosporangiaceae</taxon>
        <taxon>Sphaerisporangium</taxon>
    </lineage>
</organism>
<evidence type="ECO:0000313" key="2">
    <source>
        <dbReference type="EMBL" id="MFC7384687.1"/>
    </source>
</evidence>